<comment type="caution">
    <text evidence="1">The sequence shown here is derived from an EMBL/GenBank/DDBJ whole genome shotgun (WGS) entry which is preliminary data.</text>
</comment>
<name>A0ABR3VMZ4_9PEZI</name>
<reference evidence="1" key="2">
    <citation type="submission" date="2024-01" db="EMBL/GenBank/DDBJ databases">
        <authorList>
            <consortium name="Lawrence Berkeley National Laboratory"/>
            <person name="Steindorff A.S."/>
            <person name="Aguilar-pontes M.V."/>
            <person name="Robinson A.J."/>
            <person name="Andreopoulos B."/>
            <person name="LaButti K."/>
            <person name="Kuo A."/>
            <person name="Mondo S."/>
            <person name="Riley R."/>
            <person name="Otillar R."/>
            <person name="Haridas S."/>
            <person name="Lipzen A."/>
            <person name="Grimwood J."/>
            <person name="Schmutz J."/>
            <person name="Clum A."/>
            <person name="Conant G."/>
            <person name="Drula E."/>
            <person name="Henrissat B."/>
            <person name="Hansel C."/>
            <person name="Singer S."/>
            <person name="de Vries R."/>
            <person name="Natvig D."/>
            <person name="Powell A.J."/>
            <person name="Tsang A."/>
            <person name="Grigoriev I.V."/>
        </authorList>
    </citation>
    <scope>NUCLEOTIDE SEQUENCE</scope>
    <source>
        <strain evidence="1">ATCC 24622</strain>
    </source>
</reference>
<dbReference type="Proteomes" id="UP001586593">
    <property type="component" value="Unassembled WGS sequence"/>
</dbReference>
<proteinExistence type="predicted"/>
<dbReference type="PANTHER" id="PTHR36848">
    <property type="entry name" value="DNA-BINDING PROTEIN (PUTATIVE SECRETED PROTEIN)-RELATED"/>
    <property type="match status" value="1"/>
</dbReference>
<dbReference type="EMBL" id="JAZHXJ010001863">
    <property type="protein sequence ID" value="KAL1843170.1"/>
    <property type="molecule type" value="Genomic_DNA"/>
</dbReference>
<evidence type="ECO:0000313" key="1">
    <source>
        <dbReference type="EMBL" id="KAL1843170.1"/>
    </source>
</evidence>
<keyword evidence="3" id="KW-1185">Reference proteome</keyword>
<evidence type="ECO:0000313" key="3">
    <source>
        <dbReference type="Proteomes" id="UP001586593"/>
    </source>
</evidence>
<accession>A0ABR3VMZ4</accession>
<dbReference type="PANTHER" id="PTHR36848:SF2">
    <property type="entry name" value="SECRETED PROTEIN"/>
    <property type="match status" value="1"/>
</dbReference>
<organism evidence="1 3">
    <name type="scientific">Phialemonium thermophilum</name>
    <dbReference type="NCBI Taxonomy" id="223376"/>
    <lineage>
        <taxon>Eukaryota</taxon>
        <taxon>Fungi</taxon>
        <taxon>Dikarya</taxon>
        <taxon>Ascomycota</taxon>
        <taxon>Pezizomycotina</taxon>
        <taxon>Sordariomycetes</taxon>
        <taxon>Sordariomycetidae</taxon>
        <taxon>Cephalothecales</taxon>
        <taxon>Cephalothecaceae</taxon>
        <taxon>Phialemonium</taxon>
    </lineage>
</organism>
<evidence type="ECO:0000313" key="2">
    <source>
        <dbReference type="EMBL" id="KAL1848853.1"/>
    </source>
</evidence>
<dbReference type="InterPro" id="IPR053161">
    <property type="entry name" value="Ulvan_degrading_GH"/>
</dbReference>
<sequence length="193" mass="21814">MMYEEKLSTQTGSLGEAMRCYRRMQLPGIDILCDAREYTTAKQAQSVARQYGRCGVISETYGVTNWTFTFAGHKGSGDWQAALGVNVRCPHLAWYSMAGEAKRDYPAAISYQSPWYRDYPLVEDHFARVHYALSRGTAAVRVAVLHPIESFWLAYGPNDTSLASGEMEAQFEELTRWLCHGLVDFDFLSESLL</sequence>
<reference evidence="1 3" key="1">
    <citation type="journal article" date="2024" name="Commun. Biol.">
        <title>Comparative genomic analysis of thermophilic fungi reveals convergent evolutionary adaptations and gene losses.</title>
        <authorList>
            <person name="Steindorff A.S."/>
            <person name="Aguilar-Pontes M.V."/>
            <person name="Robinson A.J."/>
            <person name="Andreopoulos B."/>
            <person name="LaButti K."/>
            <person name="Kuo A."/>
            <person name="Mondo S."/>
            <person name="Riley R."/>
            <person name="Otillar R."/>
            <person name="Haridas S."/>
            <person name="Lipzen A."/>
            <person name="Grimwood J."/>
            <person name="Schmutz J."/>
            <person name="Clum A."/>
            <person name="Reid I.D."/>
            <person name="Moisan M.C."/>
            <person name="Butler G."/>
            <person name="Nguyen T.T.M."/>
            <person name="Dewar K."/>
            <person name="Conant G."/>
            <person name="Drula E."/>
            <person name="Henrissat B."/>
            <person name="Hansel C."/>
            <person name="Singer S."/>
            <person name="Hutchinson M.I."/>
            <person name="de Vries R.P."/>
            <person name="Natvig D.O."/>
            <person name="Powell A.J."/>
            <person name="Tsang A."/>
            <person name="Grigoriev I.V."/>
        </authorList>
    </citation>
    <scope>NUCLEOTIDE SEQUENCE [LARGE SCALE GENOMIC DNA]</scope>
    <source>
        <strain evidence="1 3">ATCC 24622</strain>
    </source>
</reference>
<dbReference type="EMBL" id="JAZHXJ010000903">
    <property type="protein sequence ID" value="KAL1848853.1"/>
    <property type="molecule type" value="Genomic_DNA"/>
</dbReference>
<gene>
    <name evidence="2" type="ORF">VTK73DRAFT_10064</name>
    <name evidence="1" type="ORF">VTK73DRAFT_2905</name>
</gene>
<protein>
    <submittedName>
        <fullName evidence="1">Uncharacterized protein</fullName>
    </submittedName>
</protein>